<evidence type="ECO:0000256" key="9">
    <source>
        <dbReference type="SAM" id="Phobius"/>
    </source>
</evidence>
<keyword evidence="12" id="KW-1185">Reference proteome</keyword>
<dbReference type="EMBL" id="KQ977720">
    <property type="protein sequence ID" value="KYN00507.1"/>
    <property type="molecule type" value="Genomic_DNA"/>
</dbReference>
<feature type="domain" description="SLC41A/MgtE integral membrane" evidence="10">
    <location>
        <begin position="74"/>
        <end position="117"/>
    </location>
</feature>
<keyword evidence="6 9" id="KW-1133">Transmembrane helix</keyword>
<evidence type="ECO:0000256" key="8">
    <source>
        <dbReference type="ARBA" id="ARBA00023136"/>
    </source>
</evidence>
<evidence type="ECO:0000256" key="2">
    <source>
        <dbReference type="ARBA" id="ARBA00009749"/>
    </source>
</evidence>
<evidence type="ECO:0000259" key="10">
    <source>
        <dbReference type="Pfam" id="PF01769"/>
    </source>
</evidence>
<evidence type="ECO:0000256" key="5">
    <source>
        <dbReference type="ARBA" id="ARBA00022842"/>
    </source>
</evidence>
<dbReference type="Gene3D" id="1.10.10.1050">
    <property type="entry name" value="Dcp2, box A domain"/>
    <property type="match status" value="1"/>
</dbReference>
<feature type="transmembrane region" description="Helical" evidence="9">
    <location>
        <begin position="73"/>
        <end position="91"/>
    </location>
</feature>
<gene>
    <name evidence="11" type="ORF">ALC62_08812</name>
</gene>
<dbReference type="InterPro" id="IPR036189">
    <property type="entry name" value="DCP2_BoxA_sf"/>
</dbReference>
<dbReference type="Proteomes" id="UP000078542">
    <property type="component" value="Unassembled WGS sequence"/>
</dbReference>
<dbReference type="Pfam" id="PF01769">
    <property type="entry name" value="MgtE"/>
    <property type="match status" value="1"/>
</dbReference>
<dbReference type="SUPFAM" id="SSF140586">
    <property type="entry name" value="Dcp2 domain-like"/>
    <property type="match status" value="1"/>
</dbReference>
<reference evidence="11 12" key="1">
    <citation type="submission" date="2016-03" db="EMBL/GenBank/DDBJ databases">
        <title>Cyphomyrmex costatus WGS genome.</title>
        <authorList>
            <person name="Nygaard S."/>
            <person name="Hu H."/>
            <person name="Boomsma J."/>
            <person name="Zhang G."/>
        </authorList>
    </citation>
    <scope>NUCLEOTIDE SEQUENCE [LARGE SCALE GENOMIC DNA]</scope>
    <source>
        <strain evidence="11">MS0001</strain>
        <tissue evidence="11">Whole body</tissue>
    </source>
</reference>
<evidence type="ECO:0000256" key="6">
    <source>
        <dbReference type="ARBA" id="ARBA00022989"/>
    </source>
</evidence>
<evidence type="ECO:0000313" key="11">
    <source>
        <dbReference type="EMBL" id="KYN00507.1"/>
    </source>
</evidence>
<evidence type="ECO:0000256" key="3">
    <source>
        <dbReference type="ARBA" id="ARBA00022448"/>
    </source>
</evidence>
<dbReference type="InterPro" id="IPR045349">
    <property type="entry name" value="SLC41A1-3"/>
</dbReference>
<dbReference type="SUPFAM" id="SSF161093">
    <property type="entry name" value="MgtE membrane domain-like"/>
    <property type="match status" value="1"/>
</dbReference>
<evidence type="ECO:0000256" key="7">
    <source>
        <dbReference type="ARBA" id="ARBA00023065"/>
    </source>
</evidence>
<name>A0A195CJ95_9HYME</name>
<dbReference type="PANTHER" id="PTHR16228">
    <property type="entry name" value="DIVALENT CATION TRANSPORTER SOLUTE CARRIER FAMILY 41"/>
    <property type="match status" value="1"/>
</dbReference>
<organism evidence="11 12">
    <name type="scientific">Cyphomyrmex costatus</name>
    <dbReference type="NCBI Taxonomy" id="456900"/>
    <lineage>
        <taxon>Eukaryota</taxon>
        <taxon>Metazoa</taxon>
        <taxon>Ecdysozoa</taxon>
        <taxon>Arthropoda</taxon>
        <taxon>Hexapoda</taxon>
        <taxon>Insecta</taxon>
        <taxon>Pterygota</taxon>
        <taxon>Neoptera</taxon>
        <taxon>Endopterygota</taxon>
        <taxon>Hymenoptera</taxon>
        <taxon>Apocrita</taxon>
        <taxon>Aculeata</taxon>
        <taxon>Formicoidea</taxon>
        <taxon>Formicidae</taxon>
        <taxon>Myrmicinae</taxon>
        <taxon>Cyphomyrmex</taxon>
    </lineage>
</organism>
<keyword evidence="3" id="KW-0813">Transport</keyword>
<dbReference type="Gene3D" id="1.10.357.20">
    <property type="entry name" value="SLC41 divalent cation transporters, integral membrane domain"/>
    <property type="match status" value="1"/>
</dbReference>
<feature type="transmembrane region" description="Helical" evidence="9">
    <location>
        <begin position="103"/>
        <end position="125"/>
    </location>
</feature>
<keyword evidence="5" id="KW-0460">Magnesium</keyword>
<sequence>MVHCSQVENAHWFYLDHYCTNPHQKEHSDASDLHCQTQLMHFKRKLPTYGAIILNKDMTKVLLVQSYWGKNKWVMLLLYVAHIVIHAMWRCKTDPDNSAIPYLTALGDLSGSLLLALAFFFVYLIQRPYCYVCEVGTSSFGTASFHTSTISTRNSSIVPGSSLTIGKNSFHIDPHVSARTVGTADDTEAKSLVPRTLEKSGGQYRKRCTAFTWSWQSTKTRLLSFGGFVDVFKF</sequence>
<evidence type="ECO:0000313" key="12">
    <source>
        <dbReference type="Proteomes" id="UP000078542"/>
    </source>
</evidence>
<keyword evidence="7" id="KW-0406">Ion transport</keyword>
<dbReference type="PANTHER" id="PTHR16228:SF26">
    <property type="entry name" value="SOLUTE CARRIER FAMILY 41 MEMBER 1-LIKE PROTEIN"/>
    <property type="match status" value="1"/>
</dbReference>
<proteinExistence type="inferred from homology"/>
<accession>A0A195CJ95</accession>
<dbReference type="GO" id="GO:0030145">
    <property type="term" value="F:manganese ion binding"/>
    <property type="evidence" value="ECO:0007669"/>
    <property type="project" value="InterPro"/>
</dbReference>
<dbReference type="GO" id="GO:0005886">
    <property type="term" value="C:plasma membrane"/>
    <property type="evidence" value="ECO:0007669"/>
    <property type="project" value="TreeGrafter"/>
</dbReference>
<evidence type="ECO:0000256" key="4">
    <source>
        <dbReference type="ARBA" id="ARBA00022692"/>
    </source>
</evidence>
<dbReference type="GO" id="GO:0003723">
    <property type="term" value="F:RNA binding"/>
    <property type="evidence" value="ECO:0007669"/>
    <property type="project" value="InterPro"/>
</dbReference>
<dbReference type="GO" id="GO:0008324">
    <property type="term" value="F:monoatomic cation transmembrane transporter activity"/>
    <property type="evidence" value="ECO:0007669"/>
    <property type="project" value="InterPro"/>
</dbReference>
<dbReference type="GO" id="GO:0016787">
    <property type="term" value="F:hydrolase activity"/>
    <property type="evidence" value="ECO:0007669"/>
    <property type="project" value="InterPro"/>
</dbReference>
<protein>
    <submittedName>
        <fullName evidence="11">Solute carrier family 41 member 2</fullName>
    </submittedName>
</protein>
<keyword evidence="8 9" id="KW-0472">Membrane</keyword>
<comment type="subcellular location">
    <subcellularLocation>
        <location evidence="1">Membrane</location>
        <topology evidence="1">Multi-pass membrane protein</topology>
    </subcellularLocation>
</comment>
<keyword evidence="4 9" id="KW-0812">Transmembrane</keyword>
<comment type="similarity">
    <text evidence="2">Belongs to the SLC41A transporter family.</text>
</comment>
<dbReference type="AlphaFoldDB" id="A0A195CJ95"/>
<dbReference type="InterPro" id="IPR006667">
    <property type="entry name" value="SLC41_membr_dom"/>
</dbReference>
<evidence type="ECO:0000256" key="1">
    <source>
        <dbReference type="ARBA" id="ARBA00004141"/>
    </source>
</evidence>
<dbReference type="InterPro" id="IPR036739">
    <property type="entry name" value="SLC41_membr_dom_sf"/>
</dbReference>